<dbReference type="InterPro" id="IPR014056">
    <property type="entry name" value="TypeIITA-like_toxin_pred"/>
</dbReference>
<name>A0A0B5BC58_9BACT</name>
<dbReference type="PANTHER" id="PTHR41791:SF1">
    <property type="entry name" value="SSL7039 PROTEIN"/>
    <property type="match status" value="1"/>
</dbReference>
<keyword evidence="3" id="KW-1185">Reference proteome</keyword>
<dbReference type="EMBL" id="CP009788">
    <property type="protein sequence ID" value="AJE02130.1"/>
    <property type="molecule type" value="Genomic_DNA"/>
</dbReference>
<evidence type="ECO:0000313" key="1">
    <source>
        <dbReference type="EMBL" id="AJE02130.1"/>
    </source>
</evidence>
<evidence type="ECO:0000313" key="3">
    <source>
        <dbReference type="Proteomes" id="UP000057609"/>
    </source>
</evidence>
<dbReference type="NCBIfam" id="TIGR02683">
    <property type="entry name" value="upstrm_HI1419"/>
    <property type="match status" value="1"/>
</dbReference>
<organism evidence="1 3">
    <name type="scientific">Geobacter pickeringii</name>
    <dbReference type="NCBI Taxonomy" id="345632"/>
    <lineage>
        <taxon>Bacteria</taxon>
        <taxon>Pseudomonadati</taxon>
        <taxon>Thermodesulfobacteriota</taxon>
        <taxon>Desulfuromonadia</taxon>
        <taxon>Geobacterales</taxon>
        <taxon>Geobacteraceae</taxon>
        <taxon>Geobacter</taxon>
    </lineage>
</organism>
<gene>
    <name evidence="1" type="ORF">GPICK_00915</name>
    <name evidence="2" type="ORF">GPICK_01285</name>
</gene>
<protein>
    <submittedName>
        <fullName evidence="1">Addiction module protein</fullName>
    </submittedName>
</protein>
<dbReference type="KEGG" id="gpi:GPICK_00915"/>
<evidence type="ECO:0000313" key="2">
    <source>
        <dbReference type="EMBL" id="AJE02187.1"/>
    </source>
</evidence>
<proteinExistence type="predicted"/>
<sequence>MSYQVVELLLKDGTSPYGTWFNSLDPVAAAKVRIATLRIEQGNTSSIKWFEGIGEYKIDWGPGYRIYLAQDGLKIIVLLGGGTKKGQSKDIERALALWIDYKRRKKTLKKS</sequence>
<reference evidence="1 3" key="1">
    <citation type="journal article" date="2015" name="Genome Announc.">
        <title>Complete Genome of Geobacter pickeringii G13T, a Metal-Reducing Isolate from Sedimentary Kaolin Deposits.</title>
        <authorList>
            <person name="Badalamenti J.P."/>
            <person name="Bond D.R."/>
        </authorList>
    </citation>
    <scope>NUCLEOTIDE SEQUENCE [LARGE SCALE GENOMIC DNA]</scope>
    <source>
        <strain evidence="1 3">G13</strain>
    </source>
</reference>
<dbReference type="AlphaFoldDB" id="A0A0B5BC58"/>
<dbReference type="KEGG" id="gpi:GPICK_01285"/>
<dbReference type="HOGENOM" id="CLU_152445_1_1_7"/>
<accession>A0A0B5BC58</accession>
<dbReference type="PANTHER" id="PTHR41791">
    <property type="entry name" value="SSL7039 PROTEIN"/>
    <property type="match status" value="1"/>
</dbReference>
<dbReference type="Proteomes" id="UP000057609">
    <property type="component" value="Chromosome"/>
</dbReference>
<dbReference type="EMBL" id="CP009788">
    <property type="protein sequence ID" value="AJE02187.1"/>
    <property type="molecule type" value="Genomic_DNA"/>
</dbReference>
<dbReference type="OrthoDB" id="9800258at2"/>
<dbReference type="PIRSF" id="PIRSF028744">
    <property type="entry name" value="Addict_mod_HI1419"/>
    <property type="match status" value="1"/>
</dbReference>
<dbReference type="RefSeq" id="WP_039739704.1">
    <property type="nucleotide sequence ID" value="NZ_CP009788.1"/>
</dbReference>